<name>A0A5Q2Q546_9GAMM</name>
<gene>
    <name evidence="6" type="ORF">GH975_00045</name>
</gene>
<dbReference type="Gene3D" id="1.20.120.550">
    <property type="entry name" value="Membrane associated eicosanoid/glutathione metabolism-like domain"/>
    <property type="match status" value="1"/>
</dbReference>
<protein>
    <recommendedName>
        <fullName evidence="8">MAPEG family protein</fullName>
    </recommendedName>
</protein>
<evidence type="ECO:0000256" key="5">
    <source>
        <dbReference type="SAM" id="Phobius"/>
    </source>
</evidence>
<organism evidence="6 7">
    <name type="scientific">Litorivicinus lipolyticus</name>
    <dbReference type="NCBI Taxonomy" id="418701"/>
    <lineage>
        <taxon>Bacteria</taxon>
        <taxon>Pseudomonadati</taxon>
        <taxon>Pseudomonadota</taxon>
        <taxon>Gammaproteobacteria</taxon>
        <taxon>Oceanospirillales</taxon>
        <taxon>Litorivicinaceae</taxon>
        <taxon>Litorivicinus</taxon>
    </lineage>
</organism>
<dbReference type="SUPFAM" id="SSF161084">
    <property type="entry name" value="MAPEG domain-like"/>
    <property type="match status" value="1"/>
</dbReference>
<evidence type="ECO:0000256" key="4">
    <source>
        <dbReference type="ARBA" id="ARBA00023136"/>
    </source>
</evidence>
<evidence type="ECO:0000313" key="6">
    <source>
        <dbReference type="EMBL" id="QGG79029.1"/>
    </source>
</evidence>
<proteinExistence type="predicted"/>
<keyword evidence="3 5" id="KW-1133">Transmembrane helix</keyword>
<feature type="transmembrane region" description="Helical" evidence="5">
    <location>
        <begin position="66"/>
        <end position="95"/>
    </location>
</feature>
<sequence length="139" mass="15188">MDVLNVVGTLLFVAGLGALVMLNWRLLLKVIGQRRRNEIAIGIKGDDMERAVSAHRNFIENTPINLIAPAITFALGYALLASIAVLILLVGRLFHANGIQNPRESETDFRNRARGMRLTFAATIAGMLALVVALVHRGF</sequence>
<feature type="transmembrane region" description="Helical" evidence="5">
    <location>
        <begin position="115"/>
        <end position="135"/>
    </location>
</feature>
<dbReference type="GO" id="GO:0016020">
    <property type="term" value="C:membrane"/>
    <property type="evidence" value="ECO:0007669"/>
    <property type="project" value="UniProtKB-SubCell"/>
</dbReference>
<evidence type="ECO:0000256" key="1">
    <source>
        <dbReference type="ARBA" id="ARBA00004370"/>
    </source>
</evidence>
<dbReference type="InterPro" id="IPR023352">
    <property type="entry name" value="MAPEG-like_dom_sf"/>
</dbReference>
<dbReference type="EMBL" id="CP045871">
    <property type="protein sequence ID" value="QGG79029.1"/>
    <property type="molecule type" value="Genomic_DNA"/>
</dbReference>
<keyword evidence="2 5" id="KW-0812">Transmembrane</keyword>
<accession>A0A5Q2Q546</accession>
<reference evidence="6 7" key="1">
    <citation type="submission" date="2019-11" db="EMBL/GenBank/DDBJ databases">
        <authorList>
            <person name="Khan S.A."/>
            <person name="Jeon C.O."/>
            <person name="Chun B.H."/>
        </authorList>
    </citation>
    <scope>NUCLEOTIDE SEQUENCE [LARGE SCALE GENOMIC DNA]</scope>
    <source>
        <strain evidence="6 7">IMCC 1097</strain>
    </source>
</reference>
<comment type="subcellular location">
    <subcellularLocation>
        <location evidence="1">Membrane</location>
    </subcellularLocation>
</comment>
<keyword evidence="7" id="KW-1185">Reference proteome</keyword>
<dbReference type="AlphaFoldDB" id="A0A5Q2Q546"/>
<keyword evidence="4 5" id="KW-0472">Membrane</keyword>
<evidence type="ECO:0000313" key="7">
    <source>
        <dbReference type="Proteomes" id="UP000388235"/>
    </source>
</evidence>
<dbReference type="InterPro" id="IPR001129">
    <property type="entry name" value="Membr-assoc_MAPEG"/>
</dbReference>
<dbReference type="Proteomes" id="UP000388235">
    <property type="component" value="Chromosome"/>
</dbReference>
<feature type="transmembrane region" description="Helical" evidence="5">
    <location>
        <begin position="6"/>
        <end position="27"/>
    </location>
</feature>
<evidence type="ECO:0000256" key="2">
    <source>
        <dbReference type="ARBA" id="ARBA00022692"/>
    </source>
</evidence>
<evidence type="ECO:0000256" key="3">
    <source>
        <dbReference type="ARBA" id="ARBA00022989"/>
    </source>
</evidence>
<dbReference type="KEGG" id="llp:GH975_00045"/>
<dbReference type="RefSeq" id="WP_153712533.1">
    <property type="nucleotide sequence ID" value="NZ_CP045871.1"/>
</dbReference>
<evidence type="ECO:0008006" key="8">
    <source>
        <dbReference type="Google" id="ProtNLM"/>
    </source>
</evidence>
<dbReference type="OrthoDB" id="8537976at2"/>
<dbReference type="Pfam" id="PF01124">
    <property type="entry name" value="MAPEG"/>
    <property type="match status" value="1"/>
</dbReference>